<dbReference type="AlphaFoldDB" id="A0A820BPX9"/>
<accession>A0A820BPX9</accession>
<comment type="caution">
    <text evidence="1">The sequence shown here is derived from an EMBL/GenBank/DDBJ whole genome shotgun (WGS) entry which is preliminary data.</text>
</comment>
<organism evidence="1 2">
    <name type="scientific">Adineta steineri</name>
    <dbReference type="NCBI Taxonomy" id="433720"/>
    <lineage>
        <taxon>Eukaryota</taxon>
        <taxon>Metazoa</taxon>
        <taxon>Spiralia</taxon>
        <taxon>Gnathifera</taxon>
        <taxon>Rotifera</taxon>
        <taxon>Eurotatoria</taxon>
        <taxon>Bdelloidea</taxon>
        <taxon>Adinetida</taxon>
        <taxon>Adinetidae</taxon>
        <taxon>Adineta</taxon>
    </lineage>
</organism>
<protein>
    <submittedName>
        <fullName evidence="1">Uncharacterized protein</fullName>
    </submittedName>
</protein>
<evidence type="ECO:0000313" key="1">
    <source>
        <dbReference type="EMBL" id="CAF4205035.1"/>
    </source>
</evidence>
<dbReference type="EMBL" id="CAJOAZ010009503">
    <property type="protein sequence ID" value="CAF4205035.1"/>
    <property type="molecule type" value="Genomic_DNA"/>
</dbReference>
<reference evidence="1" key="1">
    <citation type="submission" date="2021-02" db="EMBL/GenBank/DDBJ databases">
        <authorList>
            <person name="Nowell W R."/>
        </authorList>
    </citation>
    <scope>NUCLEOTIDE SEQUENCE</scope>
</reference>
<proteinExistence type="predicted"/>
<gene>
    <name evidence="1" type="ORF">OXD698_LOCUS41042</name>
</gene>
<feature type="non-terminal residue" evidence="1">
    <location>
        <position position="34"/>
    </location>
</feature>
<sequence>MATNRRVTGESQVGNSFEGLLKTDNIFLFVPNII</sequence>
<dbReference type="Proteomes" id="UP000663844">
    <property type="component" value="Unassembled WGS sequence"/>
</dbReference>
<name>A0A820BPX9_9BILA</name>
<evidence type="ECO:0000313" key="2">
    <source>
        <dbReference type="Proteomes" id="UP000663844"/>
    </source>
</evidence>